<protein>
    <submittedName>
        <fullName evidence="5">3-oxoacyl-[acyl-carrier protein] reductase</fullName>
    </submittedName>
</protein>
<keyword evidence="2" id="KW-0560">Oxidoreductase</keyword>
<dbReference type="STRING" id="394096.DB31_2070"/>
<evidence type="ECO:0000256" key="3">
    <source>
        <dbReference type="RuleBase" id="RU000363"/>
    </source>
</evidence>
<evidence type="ECO:0000259" key="4">
    <source>
        <dbReference type="SMART" id="SM00822"/>
    </source>
</evidence>
<dbReference type="Proteomes" id="UP000028725">
    <property type="component" value="Unassembled WGS sequence"/>
</dbReference>
<dbReference type="PRINTS" id="PR00081">
    <property type="entry name" value="GDHRDH"/>
</dbReference>
<dbReference type="InterPro" id="IPR002347">
    <property type="entry name" value="SDR_fam"/>
</dbReference>
<keyword evidence="6" id="KW-1185">Reference proteome</keyword>
<dbReference type="PRINTS" id="PR00080">
    <property type="entry name" value="SDRFAMILY"/>
</dbReference>
<name>A0A085W9B3_9BACT</name>
<dbReference type="PATRIC" id="fig|394096.3.peg.6406"/>
<comment type="caution">
    <text evidence="5">The sequence shown here is derived from an EMBL/GenBank/DDBJ whole genome shotgun (WGS) entry which is preliminary data.</text>
</comment>
<reference evidence="5 6" key="1">
    <citation type="submission" date="2014-04" db="EMBL/GenBank/DDBJ databases">
        <title>Genome assembly of Hyalangium minutum DSM 14724.</title>
        <authorList>
            <person name="Sharma G."/>
            <person name="Subramanian S."/>
        </authorList>
    </citation>
    <scope>NUCLEOTIDE SEQUENCE [LARGE SCALE GENOMIC DNA]</scope>
    <source>
        <strain evidence="5 6">DSM 14724</strain>
    </source>
</reference>
<evidence type="ECO:0000313" key="6">
    <source>
        <dbReference type="Proteomes" id="UP000028725"/>
    </source>
</evidence>
<feature type="domain" description="Ketoreductase" evidence="4">
    <location>
        <begin position="7"/>
        <end position="176"/>
    </location>
</feature>
<dbReference type="RefSeq" id="WP_044194294.1">
    <property type="nucleotide sequence ID" value="NZ_JMCB01000014.1"/>
</dbReference>
<organism evidence="5 6">
    <name type="scientific">Hyalangium minutum</name>
    <dbReference type="NCBI Taxonomy" id="394096"/>
    <lineage>
        <taxon>Bacteria</taxon>
        <taxon>Pseudomonadati</taxon>
        <taxon>Myxococcota</taxon>
        <taxon>Myxococcia</taxon>
        <taxon>Myxococcales</taxon>
        <taxon>Cystobacterineae</taxon>
        <taxon>Archangiaceae</taxon>
        <taxon>Hyalangium</taxon>
    </lineage>
</organism>
<dbReference type="PANTHER" id="PTHR43976:SF16">
    <property type="entry name" value="SHORT-CHAIN DEHYDROGENASE_REDUCTASE FAMILY PROTEIN"/>
    <property type="match status" value="1"/>
</dbReference>
<dbReference type="InterPro" id="IPR051911">
    <property type="entry name" value="SDR_oxidoreductase"/>
</dbReference>
<dbReference type="Pfam" id="PF00106">
    <property type="entry name" value="adh_short"/>
    <property type="match status" value="1"/>
</dbReference>
<sequence length="275" mass="29742">MRPPNCKVILITGASSGIGKACAELLTAEDHIVYGTSRRPSAMPTEYRMLEMDVTRDDSVQRAVERVLAESGTLDVVVNNAGYALAGSIEDTTLEEAQQQLDTNFMGTVRVCKAVLPPMRAQGSGLLINVSSLGGALGLPFQAFYSASKFALEGFTESLRQEVAPFGIQATLIQPGDVRTPITDNRLQARQSAPGSAYRACFEAALRIIEKEEQAGVAPEQVARLVLALVNHPSVAVRYTVGHFSQRASTASKPFLPSRMFEKLVMSFYGLSRRS</sequence>
<dbReference type="EMBL" id="JMCB01000014">
    <property type="protein sequence ID" value="KFE64276.1"/>
    <property type="molecule type" value="Genomic_DNA"/>
</dbReference>
<dbReference type="InterPro" id="IPR036291">
    <property type="entry name" value="NAD(P)-bd_dom_sf"/>
</dbReference>
<dbReference type="Gene3D" id="3.40.50.720">
    <property type="entry name" value="NAD(P)-binding Rossmann-like Domain"/>
    <property type="match status" value="1"/>
</dbReference>
<evidence type="ECO:0000313" key="5">
    <source>
        <dbReference type="EMBL" id="KFE64276.1"/>
    </source>
</evidence>
<comment type="similarity">
    <text evidence="1 3">Belongs to the short-chain dehydrogenases/reductases (SDR) family.</text>
</comment>
<evidence type="ECO:0000256" key="2">
    <source>
        <dbReference type="ARBA" id="ARBA00023002"/>
    </source>
</evidence>
<dbReference type="PROSITE" id="PS00061">
    <property type="entry name" value="ADH_SHORT"/>
    <property type="match status" value="1"/>
</dbReference>
<dbReference type="SMART" id="SM00822">
    <property type="entry name" value="PKS_KR"/>
    <property type="match status" value="1"/>
</dbReference>
<dbReference type="InterPro" id="IPR020904">
    <property type="entry name" value="Sc_DH/Rdtase_CS"/>
</dbReference>
<dbReference type="InterPro" id="IPR057326">
    <property type="entry name" value="KR_dom"/>
</dbReference>
<dbReference type="PANTHER" id="PTHR43976">
    <property type="entry name" value="SHORT CHAIN DEHYDROGENASE"/>
    <property type="match status" value="1"/>
</dbReference>
<proteinExistence type="inferred from homology"/>
<evidence type="ECO:0000256" key="1">
    <source>
        <dbReference type="ARBA" id="ARBA00006484"/>
    </source>
</evidence>
<dbReference type="SUPFAM" id="SSF51735">
    <property type="entry name" value="NAD(P)-binding Rossmann-fold domains"/>
    <property type="match status" value="1"/>
</dbReference>
<dbReference type="OrthoDB" id="5354363at2"/>
<gene>
    <name evidence="5" type="ORF">DB31_2070</name>
</gene>
<accession>A0A085W9B3</accession>
<dbReference type="CDD" id="cd05374">
    <property type="entry name" value="17beta-HSD-like_SDR_c"/>
    <property type="match status" value="1"/>
</dbReference>
<dbReference type="GO" id="GO:0016491">
    <property type="term" value="F:oxidoreductase activity"/>
    <property type="evidence" value="ECO:0007669"/>
    <property type="project" value="UniProtKB-KW"/>
</dbReference>
<dbReference type="AlphaFoldDB" id="A0A085W9B3"/>